<keyword evidence="1" id="KW-0472">Membrane</keyword>
<dbReference type="EMBL" id="UXUI01009219">
    <property type="protein sequence ID" value="VDD93272.1"/>
    <property type="molecule type" value="Genomic_DNA"/>
</dbReference>
<dbReference type="Proteomes" id="UP000274131">
    <property type="component" value="Unassembled WGS sequence"/>
</dbReference>
<evidence type="ECO:0000313" key="4">
    <source>
        <dbReference type="WBParaSite" id="EVEC_0000853901-mRNA-1"/>
    </source>
</evidence>
<evidence type="ECO:0000313" key="2">
    <source>
        <dbReference type="EMBL" id="VDD93272.1"/>
    </source>
</evidence>
<reference evidence="2 3" key="2">
    <citation type="submission" date="2018-10" db="EMBL/GenBank/DDBJ databases">
        <authorList>
            <consortium name="Pathogen Informatics"/>
        </authorList>
    </citation>
    <scope>NUCLEOTIDE SEQUENCE [LARGE SCALE GENOMIC DNA]</scope>
</reference>
<gene>
    <name evidence="2" type="ORF">EVEC_LOCUS8023</name>
</gene>
<sequence>MNNLMPLDMYAAIGGGTSSFQQHQLIQSAPSLRHYDPQPYLESHLIPNCIGHPRIRNPNHRTCDNSVQGALYCQSGAYLEILDQETAEADAIKHSYSRPQYIRGSKTDRFNSYQSQQGFAVIAVVVVVIVDISLLAVAIVFWLLFSRSLEAVD</sequence>
<dbReference type="STRING" id="51028.A0A0N4VD67"/>
<accession>A0A0N4VD67</accession>
<name>A0A0N4VD67_ENTVE</name>
<protein>
    <submittedName>
        <fullName evidence="4">Membrane protein UL56</fullName>
    </submittedName>
</protein>
<evidence type="ECO:0000313" key="3">
    <source>
        <dbReference type="Proteomes" id="UP000274131"/>
    </source>
</evidence>
<proteinExistence type="predicted"/>
<organism evidence="4">
    <name type="scientific">Enterobius vermicularis</name>
    <name type="common">Human pinworm</name>
    <dbReference type="NCBI Taxonomy" id="51028"/>
    <lineage>
        <taxon>Eukaryota</taxon>
        <taxon>Metazoa</taxon>
        <taxon>Ecdysozoa</taxon>
        <taxon>Nematoda</taxon>
        <taxon>Chromadorea</taxon>
        <taxon>Rhabditida</taxon>
        <taxon>Spirurina</taxon>
        <taxon>Oxyuridomorpha</taxon>
        <taxon>Oxyuroidea</taxon>
        <taxon>Oxyuridae</taxon>
        <taxon>Enterobius</taxon>
    </lineage>
</organism>
<feature type="transmembrane region" description="Helical" evidence="1">
    <location>
        <begin position="119"/>
        <end position="145"/>
    </location>
</feature>
<reference evidence="4" key="1">
    <citation type="submission" date="2017-02" db="UniProtKB">
        <authorList>
            <consortium name="WormBaseParasite"/>
        </authorList>
    </citation>
    <scope>IDENTIFICATION</scope>
</reference>
<keyword evidence="1" id="KW-0812">Transmembrane</keyword>
<dbReference type="WBParaSite" id="EVEC_0000853901-mRNA-1">
    <property type="protein sequence ID" value="EVEC_0000853901-mRNA-1"/>
    <property type="gene ID" value="EVEC_0000853901"/>
</dbReference>
<dbReference type="OrthoDB" id="6158176at2759"/>
<keyword evidence="1" id="KW-1133">Transmembrane helix</keyword>
<keyword evidence="3" id="KW-1185">Reference proteome</keyword>
<dbReference type="AlphaFoldDB" id="A0A0N4VD67"/>
<evidence type="ECO:0000256" key="1">
    <source>
        <dbReference type="SAM" id="Phobius"/>
    </source>
</evidence>